<dbReference type="AlphaFoldDB" id="T2CB47"/>
<evidence type="ECO:0000256" key="5">
    <source>
        <dbReference type="SAM" id="MobiDB-lite"/>
    </source>
</evidence>
<evidence type="ECO:0000256" key="4">
    <source>
        <dbReference type="ARBA" id="ARBA00023242"/>
    </source>
</evidence>
<dbReference type="EMBL" id="KF031978">
    <property type="protein sequence ID" value="AGV29504.1"/>
    <property type="molecule type" value="mRNA"/>
</dbReference>
<evidence type="ECO:0000259" key="6">
    <source>
        <dbReference type="PROSITE" id="PS51005"/>
    </source>
</evidence>
<feature type="non-terminal residue" evidence="7">
    <location>
        <position position="249"/>
    </location>
</feature>
<dbReference type="Pfam" id="PF02365">
    <property type="entry name" value="NAM"/>
    <property type="match status" value="1"/>
</dbReference>
<dbReference type="InterPro" id="IPR036093">
    <property type="entry name" value="NAC_dom_sf"/>
</dbReference>
<dbReference type="Gene3D" id="2.170.150.80">
    <property type="entry name" value="NAC domain"/>
    <property type="match status" value="1"/>
</dbReference>
<keyword evidence="2" id="KW-0238">DNA-binding</keyword>
<dbReference type="SUPFAM" id="SSF101941">
    <property type="entry name" value="NAC domain"/>
    <property type="match status" value="1"/>
</dbReference>
<evidence type="ECO:0000256" key="1">
    <source>
        <dbReference type="ARBA" id="ARBA00023015"/>
    </source>
</evidence>
<evidence type="ECO:0000313" key="7">
    <source>
        <dbReference type="EMBL" id="AGV29504.1"/>
    </source>
</evidence>
<organism evidence="7">
    <name type="scientific">Tamarix hispida</name>
    <dbReference type="NCBI Taxonomy" id="189793"/>
    <lineage>
        <taxon>Eukaryota</taxon>
        <taxon>Viridiplantae</taxon>
        <taxon>Streptophyta</taxon>
        <taxon>Embryophyta</taxon>
        <taxon>Tracheophyta</taxon>
        <taxon>Spermatophyta</taxon>
        <taxon>Magnoliopsida</taxon>
        <taxon>eudicotyledons</taxon>
        <taxon>Gunneridae</taxon>
        <taxon>Pentapetalae</taxon>
        <taxon>Caryophyllales</taxon>
        <taxon>Tamaricaceae</taxon>
        <taxon>Tamarix</taxon>
    </lineage>
</organism>
<proteinExistence type="evidence at transcript level"/>
<reference evidence="7" key="1">
    <citation type="submission" date="2013-05" db="EMBL/GenBank/DDBJ databases">
        <authorList>
            <person name="Wang Y.C."/>
            <person name="Wang L.Q."/>
            <person name="Wang C."/>
        </authorList>
    </citation>
    <scope>NUCLEOTIDE SEQUENCE</scope>
</reference>
<evidence type="ECO:0000256" key="2">
    <source>
        <dbReference type="ARBA" id="ARBA00023125"/>
    </source>
</evidence>
<feature type="domain" description="NAC" evidence="6">
    <location>
        <begin position="1"/>
        <end position="87"/>
    </location>
</feature>
<accession>T2CB47</accession>
<keyword evidence="1" id="KW-0805">Transcription regulation</keyword>
<dbReference type="PANTHER" id="PTHR31744:SF210">
    <property type="entry name" value="NAC DOMAIN-CONTAINING PROTEIN 86-LIKE"/>
    <property type="match status" value="1"/>
</dbReference>
<gene>
    <name evidence="7" type="primary">NAC53</name>
</gene>
<sequence>LTKKYGNGSRTNRATLEGYWKTTGKDRPVHHRCRVVGMKKTLVYHRGRAPRGERSNWVMHEYRLTDEDLAKAGISLDGFVLCRVFQKSGSGPKNGEQYGAPFVEEEWEDDNMVVMVPGQLPAAEGFVADDIADQSLLVDLPIEIASAPQKILDSSGGDAEDSKSLSGTQKWPLVAAVGENQCYSGLSDDKQFFNLPSQPELDADTGKTQYSIDPNNIVSHNSTCIMPGQSLDVVDNSSQAIDSGPCGDG</sequence>
<feature type="region of interest" description="Disordered" evidence="5">
    <location>
        <begin position="194"/>
        <end position="213"/>
    </location>
</feature>
<protein>
    <submittedName>
        <fullName evidence="7">Putative NAC domain class transcription factor</fullName>
    </submittedName>
</protein>
<dbReference type="PROSITE" id="PS51005">
    <property type="entry name" value="NAC"/>
    <property type="match status" value="1"/>
</dbReference>
<dbReference type="PANTHER" id="PTHR31744">
    <property type="entry name" value="PROTEIN CUP-SHAPED COTYLEDON 2-RELATED"/>
    <property type="match status" value="1"/>
</dbReference>
<dbReference type="InterPro" id="IPR003441">
    <property type="entry name" value="NAC-dom"/>
</dbReference>
<name>T2CB47_9CARY</name>
<dbReference type="GO" id="GO:0006355">
    <property type="term" value="P:regulation of DNA-templated transcription"/>
    <property type="evidence" value="ECO:0007669"/>
    <property type="project" value="InterPro"/>
</dbReference>
<keyword evidence="4" id="KW-0539">Nucleus</keyword>
<dbReference type="GO" id="GO:0003677">
    <property type="term" value="F:DNA binding"/>
    <property type="evidence" value="ECO:0007669"/>
    <property type="project" value="UniProtKB-KW"/>
</dbReference>
<keyword evidence="3" id="KW-0804">Transcription</keyword>
<evidence type="ECO:0000256" key="3">
    <source>
        <dbReference type="ARBA" id="ARBA00023163"/>
    </source>
</evidence>
<feature type="non-terminal residue" evidence="7">
    <location>
        <position position="1"/>
    </location>
</feature>